<proteinExistence type="predicted"/>
<name>A0A9P1KIF3_9CYAN</name>
<organism evidence="1 2">
    <name type="scientific">Limnospira indica PCC 8005</name>
    <dbReference type="NCBI Taxonomy" id="376219"/>
    <lineage>
        <taxon>Bacteria</taxon>
        <taxon>Bacillati</taxon>
        <taxon>Cyanobacteriota</taxon>
        <taxon>Cyanophyceae</taxon>
        <taxon>Oscillatoriophycideae</taxon>
        <taxon>Oscillatoriales</taxon>
        <taxon>Sirenicapillariaceae</taxon>
        <taxon>Limnospira</taxon>
    </lineage>
</organism>
<dbReference type="AlphaFoldDB" id="A0A9P1KIF3"/>
<protein>
    <submittedName>
        <fullName evidence="1">Uncharacterized protein</fullName>
    </submittedName>
</protein>
<reference evidence="1 2" key="1">
    <citation type="submission" date="2014-02" db="EMBL/GenBank/DDBJ databases">
        <authorList>
            <person name="Genoscope - CEA"/>
        </authorList>
    </citation>
    <scope>NUCLEOTIDE SEQUENCE [LARGE SCALE GENOMIC DNA]</scope>
    <source>
        <strain evidence="1 2">PCC 8005</strain>
    </source>
</reference>
<evidence type="ECO:0000313" key="1">
    <source>
        <dbReference type="EMBL" id="CDM97685.1"/>
    </source>
</evidence>
<accession>A0A9P1KIF3</accession>
<sequence>MMSSPFPPLIDDRGIIRQAMAVFSEPQQLKFLAAIAELQNPQSYQNQYFPMSRLKRLKGTHAKIYTVDIDPTSKWMFYIEYQNGNIYLRELYKHTNNQAKTSLDIIAEVNDF</sequence>
<dbReference type="Proteomes" id="UP000032946">
    <property type="component" value="Chromosome"/>
</dbReference>
<dbReference type="EMBL" id="FO818640">
    <property type="protein sequence ID" value="CDM97685.1"/>
    <property type="molecule type" value="Genomic_DNA"/>
</dbReference>
<evidence type="ECO:0000313" key="2">
    <source>
        <dbReference type="Proteomes" id="UP000032946"/>
    </source>
</evidence>
<keyword evidence="2" id="KW-1185">Reference proteome</keyword>
<gene>
    <name evidence="1" type="ORF">ARTHRO_60286</name>
</gene>